<feature type="region of interest" description="Disordered" evidence="1">
    <location>
        <begin position="236"/>
        <end position="257"/>
    </location>
</feature>
<organism evidence="3 4">
    <name type="scientific">Physocladia obscura</name>
    <dbReference type="NCBI Taxonomy" id="109957"/>
    <lineage>
        <taxon>Eukaryota</taxon>
        <taxon>Fungi</taxon>
        <taxon>Fungi incertae sedis</taxon>
        <taxon>Chytridiomycota</taxon>
        <taxon>Chytridiomycota incertae sedis</taxon>
        <taxon>Chytridiomycetes</taxon>
        <taxon>Chytridiales</taxon>
        <taxon>Chytriomycetaceae</taxon>
        <taxon>Physocladia</taxon>
    </lineage>
</organism>
<evidence type="ECO:0000313" key="4">
    <source>
        <dbReference type="Proteomes" id="UP001211907"/>
    </source>
</evidence>
<keyword evidence="2" id="KW-0472">Membrane</keyword>
<evidence type="ECO:0000256" key="1">
    <source>
        <dbReference type="SAM" id="MobiDB-lite"/>
    </source>
</evidence>
<name>A0AAD5SY11_9FUNG</name>
<dbReference type="AlphaFoldDB" id="A0AAD5SY11"/>
<proteinExistence type="predicted"/>
<accession>A0AAD5SY11</accession>
<feature type="transmembrane region" description="Helical" evidence="2">
    <location>
        <begin position="63"/>
        <end position="84"/>
    </location>
</feature>
<protein>
    <submittedName>
        <fullName evidence="3">Uncharacterized protein</fullName>
    </submittedName>
</protein>
<dbReference type="EMBL" id="JADGJH010001380">
    <property type="protein sequence ID" value="KAJ3114272.1"/>
    <property type="molecule type" value="Genomic_DNA"/>
</dbReference>
<comment type="caution">
    <text evidence="3">The sequence shown here is derived from an EMBL/GenBank/DDBJ whole genome shotgun (WGS) entry which is preliminary data.</text>
</comment>
<feature type="transmembrane region" description="Helical" evidence="2">
    <location>
        <begin position="182"/>
        <end position="202"/>
    </location>
</feature>
<evidence type="ECO:0000313" key="3">
    <source>
        <dbReference type="EMBL" id="KAJ3114272.1"/>
    </source>
</evidence>
<keyword evidence="4" id="KW-1185">Reference proteome</keyword>
<gene>
    <name evidence="3" type="ORF">HK100_001717</name>
</gene>
<feature type="transmembrane region" description="Helical" evidence="2">
    <location>
        <begin position="141"/>
        <end position="162"/>
    </location>
</feature>
<keyword evidence="2" id="KW-1133">Transmembrane helix</keyword>
<sequence>MQCIKEIATQMYYNINWMNTQMRFFIVYFFLTAPCGILYYIYETRLYILLPPKHRNSFRYTMYTFLVCFGILAVIQIALYMIPATFSPSGGYSSAMNGQLQEKIVLLTFEMLISLEIMIATIVSTVAGISQSKTLGQSGTIYLAILMSDAGMFIIVFAVNIYKLGVSVPGVVGWTPASPYATGVAHIVDVIKVTLMIINLVIPAQVVKYANSSNNSKDPNSKAGSKLSTLGVKHLGTSSKNIATSSRAEKNPTASQI</sequence>
<feature type="transmembrane region" description="Helical" evidence="2">
    <location>
        <begin position="22"/>
        <end position="42"/>
    </location>
</feature>
<feature type="transmembrane region" description="Helical" evidence="2">
    <location>
        <begin position="104"/>
        <end position="129"/>
    </location>
</feature>
<evidence type="ECO:0000256" key="2">
    <source>
        <dbReference type="SAM" id="Phobius"/>
    </source>
</evidence>
<dbReference type="Proteomes" id="UP001211907">
    <property type="component" value="Unassembled WGS sequence"/>
</dbReference>
<keyword evidence="2" id="KW-0812">Transmembrane</keyword>
<reference evidence="3" key="1">
    <citation type="submission" date="2020-05" db="EMBL/GenBank/DDBJ databases">
        <title>Phylogenomic resolution of chytrid fungi.</title>
        <authorList>
            <person name="Stajich J.E."/>
            <person name="Amses K."/>
            <person name="Simmons R."/>
            <person name="Seto K."/>
            <person name="Myers J."/>
            <person name="Bonds A."/>
            <person name="Quandt C.A."/>
            <person name="Barry K."/>
            <person name="Liu P."/>
            <person name="Grigoriev I."/>
            <person name="Longcore J.E."/>
            <person name="James T.Y."/>
        </authorList>
    </citation>
    <scope>NUCLEOTIDE SEQUENCE</scope>
    <source>
        <strain evidence="3">JEL0513</strain>
    </source>
</reference>